<dbReference type="EMBL" id="CACQ02006634">
    <property type="protein sequence ID" value="CCF44113.1"/>
    <property type="molecule type" value="Genomic_DNA"/>
</dbReference>
<proteinExistence type="predicted"/>
<evidence type="ECO:0000313" key="1">
    <source>
        <dbReference type="EMBL" id="CCF44113.1"/>
    </source>
</evidence>
<evidence type="ECO:0000313" key="2">
    <source>
        <dbReference type="Proteomes" id="UP000007174"/>
    </source>
</evidence>
<organism evidence="1 2">
    <name type="scientific">Colletotrichum higginsianum (strain IMI 349063)</name>
    <name type="common">Crucifer anthracnose fungus</name>
    <dbReference type="NCBI Taxonomy" id="759273"/>
    <lineage>
        <taxon>Eukaryota</taxon>
        <taxon>Fungi</taxon>
        <taxon>Dikarya</taxon>
        <taxon>Ascomycota</taxon>
        <taxon>Pezizomycotina</taxon>
        <taxon>Sordariomycetes</taxon>
        <taxon>Hypocreomycetidae</taxon>
        <taxon>Glomerellales</taxon>
        <taxon>Glomerellaceae</taxon>
        <taxon>Colletotrichum</taxon>
        <taxon>Colletotrichum destructivum species complex</taxon>
    </lineage>
</organism>
<sequence>MRLRRVYLTVRCIVSCRRPRPSSMSMRKYACYLRIVRLSLYPKHHLLDTIPQAESGLLTVKVPPCPLSSPLHATDCSPQ</sequence>
<reference evidence="2" key="1">
    <citation type="journal article" date="2012" name="Nat. Genet.">
        <title>Lifestyle transitions in plant pathogenic Colletotrichum fungi deciphered by genome and transcriptome analyses.</title>
        <authorList>
            <person name="O'Connell R.J."/>
            <person name="Thon M.R."/>
            <person name="Hacquard S."/>
            <person name="Amyotte S.G."/>
            <person name="Kleemann J."/>
            <person name="Torres M.F."/>
            <person name="Damm U."/>
            <person name="Buiate E.A."/>
            <person name="Epstein L."/>
            <person name="Alkan N."/>
            <person name="Altmueller J."/>
            <person name="Alvarado-Balderrama L."/>
            <person name="Bauser C.A."/>
            <person name="Becker C."/>
            <person name="Birren B.W."/>
            <person name="Chen Z."/>
            <person name="Choi J."/>
            <person name="Crouch J.A."/>
            <person name="Duvick J.P."/>
            <person name="Farman M.A."/>
            <person name="Gan P."/>
            <person name="Heiman D."/>
            <person name="Henrissat B."/>
            <person name="Howard R.J."/>
            <person name="Kabbage M."/>
            <person name="Koch C."/>
            <person name="Kracher B."/>
            <person name="Kubo Y."/>
            <person name="Law A.D."/>
            <person name="Lebrun M.-H."/>
            <person name="Lee Y.-H."/>
            <person name="Miyara I."/>
            <person name="Moore N."/>
            <person name="Neumann U."/>
            <person name="Nordstroem K."/>
            <person name="Panaccione D.G."/>
            <person name="Panstruga R."/>
            <person name="Place M."/>
            <person name="Proctor R.H."/>
            <person name="Prusky D."/>
            <person name="Rech G."/>
            <person name="Reinhardt R."/>
            <person name="Rollins J.A."/>
            <person name="Rounsley S."/>
            <person name="Schardl C.L."/>
            <person name="Schwartz D.C."/>
            <person name="Shenoy N."/>
            <person name="Shirasu K."/>
            <person name="Sikhakolli U.R."/>
            <person name="Stueber K."/>
            <person name="Sukno S.A."/>
            <person name="Sweigard J.A."/>
            <person name="Takano Y."/>
            <person name="Takahara H."/>
            <person name="Trail F."/>
            <person name="van der Does H.C."/>
            <person name="Voll L.M."/>
            <person name="Will I."/>
            <person name="Young S."/>
            <person name="Zeng Q."/>
            <person name="Zhang J."/>
            <person name="Zhou S."/>
            <person name="Dickman M.B."/>
            <person name="Schulze-Lefert P."/>
            <person name="Ver Loren van Themaat E."/>
            <person name="Ma L.-J."/>
            <person name="Vaillancourt L.J."/>
        </authorList>
    </citation>
    <scope>NUCLEOTIDE SEQUENCE [LARGE SCALE GENOMIC DNA]</scope>
    <source>
        <strain evidence="2">IMI 349063</strain>
    </source>
</reference>
<gene>
    <name evidence="1" type="ORF">CH063_03246</name>
</gene>
<dbReference type="HOGENOM" id="CLU_2605910_0_0_1"/>
<accession>H1VV54</accession>
<name>H1VV54_COLHI</name>
<dbReference type="AlphaFoldDB" id="H1VV54"/>
<dbReference type="Proteomes" id="UP000007174">
    <property type="component" value="Unassembled WGS sequence"/>
</dbReference>
<protein>
    <submittedName>
        <fullName evidence="1">Uncharacterized protein</fullName>
    </submittedName>
</protein>